<evidence type="ECO:0000313" key="2">
    <source>
        <dbReference type="EMBL" id="VFU37553.1"/>
    </source>
</evidence>
<accession>A0A6N2LCE4</accession>
<feature type="transmembrane region" description="Helical" evidence="1">
    <location>
        <begin position="45"/>
        <end position="64"/>
    </location>
</feature>
<protein>
    <submittedName>
        <fullName evidence="2">Uncharacterized protein</fullName>
    </submittedName>
</protein>
<keyword evidence="1" id="KW-1133">Transmembrane helix</keyword>
<reference evidence="2" key="1">
    <citation type="submission" date="2019-03" db="EMBL/GenBank/DDBJ databases">
        <authorList>
            <person name="Mank J."/>
            <person name="Almeida P."/>
        </authorList>
    </citation>
    <scope>NUCLEOTIDE SEQUENCE</scope>
    <source>
        <strain evidence="2">78183</strain>
    </source>
</reference>
<dbReference type="AlphaFoldDB" id="A0A6N2LCE4"/>
<gene>
    <name evidence="2" type="ORF">SVIM_LOCUS199473</name>
</gene>
<keyword evidence="1" id="KW-0472">Membrane</keyword>
<name>A0A6N2LCE4_SALVM</name>
<keyword evidence="1" id="KW-0812">Transmembrane</keyword>
<dbReference type="EMBL" id="CAADRP010001291">
    <property type="protein sequence ID" value="VFU37553.1"/>
    <property type="molecule type" value="Genomic_DNA"/>
</dbReference>
<evidence type="ECO:0000256" key="1">
    <source>
        <dbReference type="SAM" id="Phobius"/>
    </source>
</evidence>
<proteinExistence type="predicted"/>
<sequence>MRASSTSFHFLEFPSLSRGPVDIYRSQLFIPRKLFFCRAKFGTDFHLRVFFFLPSIALCLCFYFKSS</sequence>
<organism evidence="2">
    <name type="scientific">Salix viminalis</name>
    <name type="common">Common osier</name>
    <name type="synonym">Basket willow</name>
    <dbReference type="NCBI Taxonomy" id="40686"/>
    <lineage>
        <taxon>Eukaryota</taxon>
        <taxon>Viridiplantae</taxon>
        <taxon>Streptophyta</taxon>
        <taxon>Embryophyta</taxon>
        <taxon>Tracheophyta</taxon>
        <taxon>Spermatophyta</taxon>
        <taxon>Magnoliopsida</taxon>
        <taxon>eudicotyledons</taxon>
        <taxon>Gunneridae</taxon>
        <taxon>Pentapetalae</taxon>
        <taxon>rosids</taxon>
        <taxon>fabids</taxon>
        <taxon>Malpighiales</taxon>
        <taxon>Salicaceae</taxon>
        <taxon>Saliceae</taxon>
        <taxon>Salix</taxon>
    </lineage>
</organism>